<organism evidence="3 4">
    <name type="scientific">Kaustia mangrovi</name>
    <dbReference type="NCBI Taxonomy" id="2593653"/>
    <lineage>
        <taxon>Bacteria</taxon>
        <taxon>Pseudomonadati</taxon>
        <taxon>Pseudomonadota</taxon>
        <taxon>Alphaproteobacteria</taxon>
        <taxon>Hyphomicrobiales</taxon>
        <taxon>Parvibaculaceae</taxon>
        <taxon>Kaustia</taxon>
    </lineage>
</organism>
<feature type="compositionally biased region" description="Basic and acidic residues" evidence="1">
    <location>
        <begin position="79"/>
        <end position="100"/>
    </location>
</feature>
<evidence type="ECO:0000313" key="4">
    <source>
        <dbReference type="Proteomes" id="UP000593594"/>
    </source>
</evidence>
<accession>A0A7S8C5V1</accession>
<evidence type="ECO:0000313" key="3">
    <source>
        <dbReference type="EMBL" id="QPC43881.1"/>
    </source>
</evidence>
<reference evidence="3 4" key="1">
    <citation type="submission" date="2020-06" db="EMBL/GenBank/DDBJ databases">
        <title>Genome sequence of 2 isolates from Red Sea Mangroves.</title>
        <authorList>
            <person name="Sefrji F."/>
            <person name="Michoud G."/>
            <person name="Merlino G."/>
            <person name="Daffonchio D."/>
        </authorList>
    </citation>
    <scope>NUCLEOTIDE SEQUENCE [LARGE SCALE GENOMIC DNA]</scope>
    <source>
        <strain evidence="3 4">R1DC25</strain>
    </source>
</reference>
<proteinExistence type="predicted"/>
<name>A0A7S8C5V1_9HYPH</name>
<feature type="domain" description="ScoMcrA-like N-terminal head" evidence="2">
    <location>
        <begin position="8"/>
        <end position="91"/>
    </location>
</feature>
<dbReference type="Pfam" id="PF26345">
    <property type="entry name" value="ScoMcrA_N"/>
    <property type="match status" value="1"/>
</dbReference>
<dbReference type="Proteomes" id="UP000593594">
    <property type="component" value="Chromosome"/>
</dbReference>
<feature type="region of interest" description="Disordered" evidence="1">
    <location>
        <begin position="62"/>
        <end position="100"/>
    </location>
</feature>
<dbReference type="KEGG" id="kmn:HW532_15005"/>
<sequence length="100" mass="10952">MSKVKDPTVATVLEALAEYDESGPDKFLDRHANGGRPRKHYVLHKGKLYPLKAIWAAAHQPPIKTSRTTGNGNGFSPDAARRGLDKLGFKLDPPMAKKSD</sequence>
<evidence type="ECO:0000256" key="1">
    <source>
        <dbReference type="SAM" id="MobiDB-lite"/>
    </source>
</evidence>
<dbReference type="RefSeq" id="WP_213161244.1">
    <property type="nucleotide sequence ID" value="NZ_CP058214.1"/>
</dbReference>
<gene>
    <name evidence="3" type="ORF">HW532_15005</name>
</gene>
<evidence type="ECO:0000259" key="2">
    <source>
        <dbReference type="Pfam" id="PF26345"/>
    </source>
</evidence>
<keyword evidence="4" id="KW-1185">Reference proteome</keyword>
<dbReference type="EMBL" id="CP058214">
    <property type="protein sequence ID" value="QPC43881.1"/>
    <property type="molecule type" value="Genomic_DNA"/>
</dbReference>
<dbReference type="InterPro" id="IPR058807">
    <property type="entry name" value="ScoMcrA_N"/>
</dbReference>
<protein>
    <recommendedName>
        <fullName evidence="2">ScoMcrA-like N-terminal head domain-containing protein</fullName>
    </recommendedName>
</protein>
<dbReference type="AlphaFoldDB" id="A0A7S8C5V1"/>